<evidence type="ECO:0000256" key="3">
    <source>
        <dbReference type="ARBA" id="ARBA00013152"/>
    </source>
</evidence>
<feature type="binding site" evidence="13">
    <location>
        <position position="457"/>
    </location>
    <ligand>
        <name>thiamine diphosphate</name>
        <dbReference type="ChEBI" id="CHEBI:58937"/>
    </ligand>
</feature>
<evidence type="ECO:0000256" key="11">
    <source>
        <dbReference type="PIRSR" id="PIRSR605478-1"/>
    </source>
</evidence>
<comment type="similarity">
    <text evidence="1 16">Belongs to the transketolase family.</text>
</comment>
<dbReference type="BioCyc" id="AURANTIMONAS:SI859A1_00638-MONOMER"/>
<evidence type="ECO:0000256" key="8">
    <source>
        <dbReference type="ARBA" id="ARBA00023052"/>
    </source>
</evidence>
<dbReference type="EC" id="2.2.1.1" evidence="3 10"/>
<evidence type="ECO:0000256" key="6">
    <source>
        <dbReference type="ARBA" id="ARBA00022837"/>
    </source>
</evidence>
<dbReference type="Pfam" id="PF00456">
    <property type="entry name" value="Transketolase_N"/>
    <property type="match status" value="1"/>
</dbReference>
<accession>Q1YKK5</accession>
<feature type="binding site" evidence="13">
    <location>
        <position position="91"/>
    </location>
    <ligand>
        <name>thiamine diphosphate</name>
        <dbReference type="ChEBI" id="CHEBI:58937"/>
    </ligand>
</feature>
<evidence type="ECO:0000256" key="12">
    <source>
        <dbReference type="PIRSR" id="PIRSR605478-2"/>
    </source>
</evidence>
<dbReference type="NCBIfam" id="TIGR00232">
    <property type="entry name" value="tktlase_bact"/>
    <property type="match status" value="1"/>
</dbReference>
<dbReference type="Gene3D" id="3.40.50.920">
    <property type="match status" value="1"/>
</dbReference>
<evidence type="ECO:0000313" key="19">
    <source>
        <dbReference type="Proteomes" id="UP000000321"/>
    </source>
</evidence>
<feature type="binding site" evidence="14">
    <location>
        <position position="210"/>
    </location>
    <ligand>
        <name>Mg(2+)</name>
        <dbReference type="ChEBI" id="CHEBI:18420"/>
    </ligand>
</feature>
<feature type="binding site" evidence="12">
    <location>
        <position position="282"/>
    </location>
    <ligand>
        <name>substrate</name>
    </ligand>
</feature>
<evidence type="ECO:0000259" key="17">
    <source>
        <dbReference type="SMART" id="SM00861"/>
    </source>
</evidence>
<dbReference type="InterPro" id="IPR005475">
    <property type="entry name" value="Transketolase-like_Pyr-bd"/>
</dbReference>
<reference evidence="18 19" key="1">
    <citation type="journal article" date="2008" name="Appl. Environ. Microbiol.">
        <title>Genomic insights into Mn(II) oxidation by the marine alphaproteobacterium Aurantimonas sp. strain SI85-9A1.</title>
        <authorList>
            <person name="Dick G.J."/>
            <person name="Podell S."/>
            <person name="Johnson H.A."/>
            <person name="Rivera-Espinoza Y."/>
            <person name="Bernier-Latmani R."/>
            <person name="McCarthy J.K."/>
            <person name="Torpey J.W."/>
            <person name="Clement B.G."/>
            <person name="Gaasterland T."/>
            <person name="Tebo B.M."/>
        </authorList>
    </citation>
    <scope>NUCLEOTIDE SEQUENCE [LARGE SCALE GENOMIC DNA]</scope>
    <source>
        <strain evidence="18 19">SI85-9A1</strain>
    </source>
</reference>
<dbReference type="AlphaFoldDB" id="Q1YKK5"/>
<feature type="binding site" evidence="13">
    <location>
        <position position="179"/>
    </location>
    <ligand>
        <name>thiamine diphosphate</name>
        <dbReference type="ChEBI" id="CHEBI:58937"/>
    </ligand>
</feature>
<dbReference type="GO" id="GO:0005829">
    <property type="term" value="C:cytosol"/>
    <property type="evidence" value="ECO:0007669"/>
    <property type="project" value="TreeGrafter"/>
</dbReference>
<keyword evidence="6 16" id="KW-0106">Calcium</keyword>
<feature type="binding site" evidence="14">
    <location>
        <position position="208"/>
    </location>
    <ligand>
        <name>Mg(2+)</name>
        <dbReference type="ChEBI" id="CHEBI:18420"/>
    </ligand>
</feature>
<feature type="active site" description="Proton donor" evidence="11">
    <location>
        <position position="431"/>
    </location>
</feature>
<feature type="binding site" evidence="13">
    <location>
        <begin position="140"/>
        <end position="142"/>
    </location>
    <ligand>
        <name>thiamine diphosphate</name>
        <dbReference type="ChEBI" id="CHEBI:58937"/>
    </ligand>
</feature>
<feature type="binding site" evidence="12">
    <location>
        <position position="377"/>
    </location>
    <ligand>
        <name>substrate</name>
    </ligand>
</feature>
<evidence type="ECO:0000313" key="18">
    <source>
        <dbReference type="EMBL" id="EAS50518.1"/>
    </source>
</evidence>
<dbReference type="GO" id="GO:0004802">
    <property type="term" value="F:transketolase activity"/>
    <property type="evidence" value="ECO:0007669"/>
    <property type="project" value="UniProtKB-UniRule"/>
</dbReference>
<comment type="caution">
    <text evidence="18">The sequence shown here is derived from an EMBL/GenBank/DDBJ whole genome shotgun (WGS) entry which is preliminary data.</text>
</comment>
<proteinExistence type="inferred from homology"/>
<dbReference type="PANTHER" id="PTHR43522">
    <property type="entry name" value="TRANSKETOLASE"/>
    <property type="match status" value="1"/>
</dbReference>
<evidence type="ECO:0000256" key="4">
    <source>
        <dbReference type="ARBA" id="ARBA00022679"/>
    </source>
</evidence>
<dbReference type="InterPro" id="IPR009014">
    <property type="entry name" value="Transketo_C/PFOR_II"/>
</dbReference>
<dbReference type="InterPro" id="IPR055152">
    <property type="entry name" value="Transketolase-like_C_2"/>
</dbReference>
<feature type="site" description="Important for catalytic activity" evidence="15">
    <location>
        <position position="282"/>
    </location>
</feature>
<comment type="cofactor">
    <cofactor evidence="14">
        <name>Mg(2+)</name>
        <dbReference type="ChEBI" id="CHEBI:18420"/>
    </cofactor>
    <text evidence="14">Binds 1 Mg(2+) ion per subunit. Can also utilize other divalent metal cations, such as Ca(2+), Mn(2+) and Co(2+).</text>
</comment>
<keyword evidence="8 13" id="KW-0786">Thiamine pyrophosphate</keyword>
<gene>
    <name evidence="18" type="ORF">SI859A1_00638</name>
</gene>
<dbReference type="HOGENOM" id="CLU_009227_0_0_5"/>
<dbReference type="FunFam" id="3.40.50.970:FF:000003">
    <property type="entry name" value="Transketolase"/>
    <property type="match status" value="1"/>
</dbReference>
<dbReference type="GO" id="GO:0006098">
    <property type="term" value="P:pentose-phosphate shunt"/>
    <property type="evidence" value="ECO:0007669"/>
    <property type="project" value="TreeGrafter"/>
</dbReference>
<dbReference type="Pfam" id="PF22613">
    <property type="entry name" value="Transketolase_C_1"/>
    <property type="match status" value="1"/>
</dbReference>
<name>Q1YKK5_AURMS</name>
<dbReference type="InterPro" id="IPR005474">
    <property type="entry name" value="Transketolase_N"/>
</dbReference>
<feature type="domain" description="Transketolase-like pyrimidine-binding" evidence="17">
    <location>
        <begin position="374"/>
        <end position="545"/>
    </location>
</feature>
<comment type="subunit">
    <text evidence="2 16">Homodimer.</text>
</comment>
<feature type="binding site" evidence="13">
    <location>
        <position position="282"/>
    </location>
    <ligand>
        <name>thiamine diphosphate</name>
        <dbReference type="ChEBI" id="CHEBI:58937"/>
    </ligand>
</feature>
<feature type="site" description="Important for catalytic activity" evidence="15">
    <location>
        <position position="51"/>
    </location>
</feature>
<comment type="catalytic activity">
    <reaction evidence="9 16">
        <text>D-sedoheptulose 7-phosphate + D-glyceraldehyde 3-phosphate = aldehydo-D-ribose 5-phosphate + D-xylulose 5-phosphate</text>
        <dbReference type="Rhea" id="RHEA:10508"/>
        <dbReference type="ChEBI" id="CHEBI:57483"/>
        <dbReference type="ChEBI" id="CHEBI:57737"/>
        <dbReference type="ChEBI" id="CHEBI:58273"/>
        <dbReference type="ChEBI" id="CHEBI:59776"/>
        <dbReference type="EC" id="2.2.1.1"/>
    </reaction>
</comment>
<feature type="binding site" evidence="12">
    <location>
        <position position="540"/>
    </location>
    <ligand>
        <name>substrate</name>
    </ligand>
</feature>
<dbReference type="SUPFAM" id="SSF52518">
    <property type="entry name" value="Thiamin diphosphate-binding fold (THDP-binding)"/>
    <property type="match status" value="2"/>
</dbReference>
<comment type="cofactor">
    <cofactor evidence="16">
        <name>Mg(2+)</name>
        <dbReference type="ChEBI" id="CHEBI:18420"/>
    </cofactor>
    <cofactor evidence="16">
        <name>Ca(2+)</name>
        <dbReference type="ChEBI" id="CHEBI:29108"/>
    </cofactor>
    <cofactor evidence="16">
        <name>Mn(2+)</name>
        <dbReference type="ChEBI" id="CHEBI:29035"/>
    </cofactor>
    <cofactor evidence="16">
        <name>Co(2+)</name>
        <dbReference type="ChEBI" id="CHEBI:48828"/>
    </cofactor>
    <text evidence="16">Binds 1 Mg(2+) ion per subunit. Can also utilize other divalent metal cations, such as Ca(2+), Mn(2+) and Co(2+).</text>
</comment>
<dbReference type="Proteomes" id="UP000000321">
    <property type="component" value="Unassembled WGS sequence"/>
</dbReference>
<dbReference type="CDD" id="cd02012">
    <property type="entry name" value="TPP_TK"/>
    <property type="match status" value="1"/>
</dbReference>
<dbReference type="Gene3D" id="3.40.50.970">
    <property type="match status" value="2"/>
</dbReference>
<comment type="function">
    <text evidence="16">Catalyzes the transfer of a two-carbon ketol group from a ketose donor to an aldose acceptor, via a covalent intermediate with the cofactor thiamine pyrophosphate.</text>
</comment>
<protein>
    <recommendedName>
        <fullName evidence="3 10">Transketolase</fullName>
        <ecNumber evidence="3 10">2.2.1.1</ecNumber>
    </recommendedName>
</protein>
<dbReference type="InterPro" id="IPR049557">
    <property type="entry name" value="Transketolase_CS"/>
</dbReference>
<dbReference type="SMART" id="SM00861">
    <property type="entry name" value="Transket_pyr"/>
    <property type="match status" value="1"/>
</dbReference>
<keyword evidence="4 16" id="KW-0808">Transferase</keyword>
<keyword evidence="19" id="KW-1185">Reference proteome</keyword>
<evidence type="ECO:0000256" key="9">
    <source>
        <dbReference type="ARBA" id="ARBA00049473"/>
    </source>
</evidence>
<dbReference type="EMBL" id="AAPJ01000002">
    <property type="protein sequence ID" value="EAS50518.1"/>
    <property type="molecule type" value="Genomic_DNA"/>
</dbReference>
<dbReference type="InterPro" id="IPR033247">
    <property type="entry name" value="Transketolase_fam"/>
</dbReference>
<comment type="cofactor">
    <cofactor evidence="13">
        <name>thiamine diphosphate</name>
        <dbReference type="ChEBI" id="CHEBI:58937"/>
    </cofactor>
    <text evidence="13">Binds 1 thiamine pyrophosphate per subunit. During the reaction, the substrate forms a covalent intermediate with the cofactor.</text>
</comment>
<dbReference type="PROSITE" id="PS00802">
    <property type="entry name" value="TRANSKETOLASE_2"/>
    <property type="match status" value="1"/>
</dbReference>
<evidence type="ECO:0000256" key="13">
    <source>
        <dbReference type="PIRSR" id="PIRSR605478-3"/>
    </source>
</evidence>
<dbReference type="InterPro" id="IPR005478">
    <property type="entry name" value="Transketolase_bac-like"/>
</dbReference>
<feature type="binding site" evidence="12">
    <location>
        <position position="481"/>
    </location>
    <ligand>
        <name>substrate</name>
    </ligand>
</feature>
<evidence type="ECO:0000256" key="7">
    <source>
        <dbReference type="ARBA" id="ARBA00022842"/>
    </source>
</evidence>
<evidence type="ECO:0000256" key="16">
    <source>
        <dbReference type="RuleBase" id="RU004996"/>
    </source>
</evidence>
<dbReference type="SUPFAM" id="SSF52922">
    <property type="entry name" value="TK C-terminal domain-like"/>
    <property type="match status" value="1"/>
</dbReference>
<dbReference type="PANTHER" id="PTHR43522:SF2">
    <property type="entry name" value="TRANSKETOLASE 1-RELATED"/>
    <property type="match status" value="1"/>
</dbReference>
<evidence type="ECO:0000256" key="2">
    <source>
        <dbReference type="ARBA" id="ARBA00011738"/>
    </source>
</evidence>
<dbReference type="CDD" id="cd07033">
    <property type="entry name" value="TPP_PYR_DXS_TK_like"/>
    <property type="match status" value="1"/>
</dbReference>
<feature type="binding site" evidence="12">
    <location>
        <position position="493"/>
    </location>
    <ligand>
        <name>substrate</name>
    </ligand>
</feature>
<evidence type="ECO:0000256" key="1">
    <source>
        <dbReference type="ARBA" id="ARBA00007131"/>
    </source>
</evidence>
<evidence type="ECO:0000256" key="14">
    <source>
        <dbReference type="PIRSR" id="PIRSR605478-4"/>
    </source>
</evidence>
<dbReference type="Pfam" id="PF02779">
    <property type="entry name" value="Transket_pyr"/>
    <property type="match status" value="1"/>
</dbReference>
<keyword evidence="5 14" id="KW-0479">Metal-binding</keyword>
<dbReference type="PROSITE" id="PS00801">
    <property type="entry name" value="TRANSKETOLASE_1"/>
    <property type="match status" value="1"/>
</dbReference>
<organism evidence="18 19">
    <name type="scientific">Aurantimonas manganoxydans (strain ATCC BAA-1229 / DSM 21871 / SI85-9A1)</name>
    <dbReference type="NCBI Taxonomy" id="287752"/>
    <lineage>
        <taxon>Bacteria</taxon>
        <taxon>Pseudomonadati</taxon>
        <taxon>Pseudomonadota</taxon>
        <taxon>Alphaproteobacteria</taxon>
        <taxon>Hyphomicrobiales</taxon>
        <taxon>Aurantimonadaceae</taxon>
        <taxon>Aurantimonas</taxon>
    </lineage>
</organism>
<evidence type="ECO:0000256" key="10">
    <source>
        <dbReference type="NCBIfam" id="TIGR00232"/>
    </source>
</evidence>
<evidence type="ECO:0000256" key="15">
    <source>
        <dbReference type="PIRSR" id="PIRSR605478-5"/>
    </source>
</evidence>
<feature type="binding site" evidence="12">
    <location>
        <position position="489"/>
    </location>
    <ligand>
        <name>substrate</name>
    </ligand>
</feature>
<evidence type="ECO:0000256" key="5">
    <source>
        <dbReference type="ARBA" id="ARBA00022723"/>
    </source>
</evidence>
<sequence length="689" mass="74200">MMFAAGLGTAGTHRFQALPEQNMTSPDTHRDMANAIRFLSADAVEAANSGHPGLPMGAADIATVLFSRFLTFDPRAPHWADRDRFVFSAGHGSMLLYSLLYLLGYDGVGIDDLKAFRQLGSKTAGHPEYKHCEGIETTTGPLGQGLGNAVGMALAERIMNARFGDAIVDHRTYVLAGDGCLMEGLSQESIALAGHLRLSKLIVLWDDNGITIDGDVALSDSTDQMARFAASNWNTLRCDGHDQEAIAEAITAAQGSDRPTLIACKTNIGHGAPTKAGSAKAHGAPLGADEIAQMREALGWDHEPFEIPAAILDRWRLAGLRSSTHRKEWERRFAEIDAETRGEFERRVRGDLPSGFTQALQRCKRRFNEERPEIATRKASELALEVLNAVVVETIGGSADLTGSNNTRTSQTDAIAPGEYAGRYIHYGIREHGMAAAMNGLALHGGIIPYGGTFLVFSDYARGAMRLSALMGLRVVYVLTHDSIGLGEDGPTHQPVEHLASLRAMPNMQVFRPADAVETLECWQLALESRDAPSVLALSRQSLPTLRLDQHDENKSARGAYEISSTSGDAEVTIYATGSEVQIALAASTILEADGIPTRVVSVPCVELFDRQSPEYRSAMLDNGGLKVAIEAGVRQGWDHFVGRNGIFIGMDGFGASGPAPELYEHFGITTEAVVAAVRARLAPEPEES</sequence>
<feature type="binding site" evidence="14">
    <location>
        <position position="178"/>
    </location>
    <ligand>
        <name>Mg(2+)</name>
        <dbReference type="ChEBI" id="CHEBI:18420"/>
    </ligand>
</feature>
<dbReference type="InterPro" id="IPR029061">
    <property type="entry name" value="THDP-binding"/>
</dbReference>
<feature type="binding site" evidence="13">
    <location>
        <position position="208"/>
    </location>
    <ligand>
        <name>thiamine diphosphate</name>
        <dbReference type="ChEBI" id="CHEBI:58937"/>
    </ligand>
</feature>
<feature type="binding site" evidence="12">
    <location>
        <position position="51"/>
    </location>
    <ligand>
        <name>substrate</name>
    </ligand>
</feature>
<dbReference type="FunFam" id="3.40.50.970:FF:000004">
    <property type="entry name" value="Transketolase"/>
    <property type="match status" value="1"/>
</dbReference>
<keyword evidence="7 14" id="KW-0460">Magnesium</keyword>
<feature type="binding site" evidence="12">
    <location>
        <position position="404"/>
    </location>
    <ligand>
        <name>substrate</name>
    </ligand>
</feature>
<dbReference type="InterPro" id="IPR020826">
    <property type="entry name" value="Transketolase_BS"/>
</dbReference>
<dbReference type="GO" id="GO:0046872">
    <property type="term" value="F:metal ion binding"/>
    <property type="evidence" value="ECO:0007669"/>
    <property type="project" value="UniProtKB-KW"/>
</dbReference>